<dbReference type="GO" id="GO:0003677">
    <property type="term" value="F:DNA binding"/>
    <property type="evidence" value="ECO:0007669"/>
    <property type="project" value="InterPro"/>
</dbReference>
<dbReference type="AlphaFoldDB" id="X0YZJ9"/>
<proteinExistence type="predicted"/>
<evidence type="ECO:0000256" key="2">
    <source>
        <dbReference type="ARBA" id="ARBA00022801"/>
    </source>
</evidence>
<reference evidence="4" key="1">
    <citation type="journal article" date="2014" name="Front. Microbiol.">
        <title>High frequency of phylogenetically diverse reductive dehalogenase-homologous genes in deep subseafloor sedimentary metagenomes.</title>
        <authorList>
            <person name="Kawai M."/>
            <person name="Futagami T."/>
            <person name="Toyoda A."/>
            <person name="Takaki Y."/>
            <person name="Nishi S."/>
            <person name="Hori S."/>
            <person name="Arai W."/>
            <person name="Tsubouchi T."/>
            <person name="Morono Y."/>
            <person name="Uchiyama I."/>
            <person name="Ito T."/>
            <person name="Fujiyama A."/>
            <person name="Inagaki F."/>
            <person name="Takami H."/>
        </authorList>
    </citation>
    <scope>NUCLEOTIDE SEQUENCE</scope>
    <source>
        <strain evidence="4">Expedition CK06-06</strain>
    </source>
</reference>
<evidence type="ECO:0000259" key="3">
    <source>
        <dbReference type="SMART" id="SM00475"/>
    </source>
</evidence>
<gene>
    <name evidence="4" type="ORF">S01H1_77598</name>
</gene>
<keyword evidence="2" id="KW-0378">Hydrolase</keyword>
<dbReference type="SUPFAM" id="SSF88723">
    <property type="entry name" value="PIN domain-like"/>
    <property type="match status" value="1"/>
</dbReference>
<accession>X0YZJ9</accession>
<dbReference type="EMBL" id="BARS01052163">
    <property type="protein sequence ID" value="GAG51887.1"/>
    <property type="molecule type" value="Genomic_DNA"/>
</dbReference>
<evidence type="ECO:0000313" key="4">
    <source>
        <dbReference type="EMBL" id="GAG51887.1"/>
    </source>
</evidence>
<feature type="domain" description="5'-3' exonuclease" evidence="3">
    <location>
        <begin position="18"/>
        <end position="141"/>
    </location>
</feature>
<protein>
    <recommendedName>
        <fullName evidence="3">5'-3' exonuclease domain-containing protein</fullName>
    </recommendedName>
</protein>
<dbReference type="SMART" id="SM00475">
    <property type="entry name" value="53EXOc"/>
    <property type="match status" value="1"/>
</dbReference>
<dbReference type="GO" id="GO:0008409">
    <property type="term" value="F:5'-3' exonuclease activity"/>
    <property type="evidence" value="ECO:0007669"/>
    <property type="project" value="InterPro"/>
</dbReference>
<name>X0YZJ9_9ZZZZ</name>
<feature type="non-terminal residue" evidence="4">
    <location>
        <position position="141"/>
    </location>
</feature>
<dbReference type="InterPro" id="IPR002421">
    <property type="entry name" value="5-3_exonuclease"/>
</dbReference>
<keyword evidence="1" id="KW-0540">Nuclease</keyword>
<dbReference type="PANTHER" id="PTHR42646:SF2">
    <property type="entry name" value="5'-3' EXONUCLEASE FAMILY PROTEIN"/>
    <property type="match status" value="1"/>
</dbReference>
<dbReference type="Pfam" id="PF02739">
    <property type="entry name" value="5_3_exonuc_N"/>
    <property type="match status" value="1"/>
</dbReference>
<dbReference type="PANTHER" id="PTHR42646">
    <property type="entry name" value="FLAP ENDONUCLEASE XNI"/>
    <property type="match status" value="1"/>
</dbReference>
<dbReference type="GO" id="GO:0033567">
    <property type="term" value="P:DNA replication, Okazaki fragment processing"/>
    <property type="evidence" value="ECO:0007669"/>
    <property type="project" value="InterPro"/>
</dbReference>
<dbReference type="InterPro" id="IPR038969">
    <property type="entry name" value="FEN"/>
</dbReference>
<dbReference type="GO" id="GO:0017108">
    <property type="term" value="F:5'-flap endonuclease activity"/>
    <property type="evidence" value="ECO:0007669"/>
    <property type="project" value="InterPro"/>
</dbReference>
<dbReference type="InterPro" id="IPR029060">
    <property type="entry name" value="PIN-like_dom_sf"/>
</dbReference>
<dbReference type="Gene3D" id="3.40.50.1010">
    <property type="entry name" value="5'-nuclease"/>
    <property type="match status" value="1"/>
</dbReference>
<evidence type="ECO:0000256" key="1">
    <source>
        <dbReference type="ARBA" id="ARBA00022722"/>
    </source>
</evidence>
<sequence length="141" mass="15668">MHRAMAQKQSQNNVDLSGQTVWVIDLFSRVYQLFHALPEMSSPEGTPVSVIFGLTRDLIDITEKKKPNYLFCGSDTPEPTFRHKQFEAYKATRSEMPADLVPQLPLVKKLLEVFGVPCLELAGYEADDVLATLAVQTVAAG</sequence>
<dbReference type="CDD" id="cd09859">
    <property type="entry name" value="PIN_53EXO"/>
    <property type="match status" value="1"/>
</dbReference>
<comment type="caution">
    <text evidence="4">The sequence shown here is derived from an EMBL/GenBank/DDBJ whole genome shotgun (WGS) entry which is preliminary data.</text>
</comment>
<dbReference type="InterPro" id="IPR020046">
    <property type="entry name" value="5-3_exonucl_a-hlix_arch_N"/>
</dbReference>
<organism evidence="4">
    <name type="scientific">marine sediment metagenome</name>
    <dbReference type="NCBI Taxonomy" id="412755"/>
    <lineage>
        <taxon>unclassified sequences</taxon>
        <taxon>metagenomes</taxon>
        <taxon>ecological metagenomes</taxon>
    </lineage>
</organism>